<evidence type="ECO:0000313" key="2">
    <source>
        <dbReference type="Proteomes" id="UP001056120"/>
    </source>
</evidence>
<comment type="caution">
    <text evidence="1">The sequence shown here is derived from an EMBL/GenBank/DDBJ whole genome shotgun (WGS) entry which is preliminary data.</text>
</comment>
<evidence type="ECO:0000313" key="1">
    <source>
        <dbReference type="EMBL" id="KAI3675353.1"/>
    </source>
</evidence>
<protein>
    <submittedName>
        <fullName evidence="1">Uncharacterized protein</fullName>
    </submittedName>
</protein>
<reference evidence="2" key="1">
    <citation type="journal article" date="2022" name="Mol. Ecol. Resour.">
        <title>The genomes of chicory, endive, great burdock and yacon provide insights into Asteraceae palaeo-polyploidization history and plant inulin production.</title>
        <authorList>
            <person name="Fan W."/>
            <person name="Wang S."/>
            <person name="Wang H."/>
            <person name="Wang A."/>
            <person name="Jiang F."/>
            <person name="Liu H."/>
            <person name="Zhao H."/>
            <person name="Xu D."/>
            <person name="Zhang Y."/>
        </authorList>
    </citation>
    <scope>NUCLEOTIDE SEQUENCE [LARGE SCALE GENOMIC DNA]</scope>
    <source>
        <strain evidence="2">cv. Yunnan</strain>
    </source>
</reference>
<proteinExistence type="predicted"/>
<name>A0ACB8XV45_9ASTR</name>
<keyword evidence="2" id="KW-1185">Reference proteome</keyword>
<organism evidence="1 2">
    <name type="scientific">Smallanthus sonchifolius</name>
    <dbReference type="NCBI Taxonomy" id="185202"/>
    <lineage>
        <taxon>Eukaryota</taxon>
        <taxon>Viridiplantae</taxon>
        <taxon>Streptophyta</taxon>
        <taxon>Embryophyta</taxon>
        <taxon>Tracheophyta</taxon>
        <taxon>Spermatophyta</taxon>
        <taxon>Magnoliopsida</taxon>
        <taxon>eudicotyledons</taxon>
        <taxon>Gunneridae</taxon>
        <taxon>Pentapetalae</taxon>
        <taxon>asterids</taxon>
        <taxon>campanulids</taxon>
        <taxon>Asterales</taxon>
        <taxon>Asteraceae</taxon>
        <taxon>Asteroideae</taxon>
        <taxon>Heliantheae alliance</taxon>
        <taxon>Millerieae</taxon>
        <taxon>Smallanthus</taxon>
    </lineage>
</organism>
<gene>
    <name evidence="1" type="ORF">L1987_84942</name>
</gene>
<accession>A0ACB8XV45</accession>
<dbReference type="EMBL" id="CM042046">
    <property type="protein sequence ID" value="KAI3675353.1"/>
    <property type="molecule type" value="Genomic_DNA"/>
</dbReference>
<sequence length="66" mass="7868">MIAFRTDGSHGALKRRKQSVGMRQKQRTKRKIKKQDLHSWIIWMMVTDEEVWSESSQEQPFPPKVV</sequence>
<dbReference type="Proteomes" id="UP001056120">
    <property type="component" value="Linkage Group LG29"/>
</dbReference>
<reference evidence="1 2" key="2">
    <citation type="journal article" date="2022" name="Mol. Ecol. Resour.">
        <title>The genomes of chicory, endive, great burdock and yacon provide insights into Asteraceae paleo-polyploidization history and plant inulin production.</title>
        <authorList>
            <person name="Fan W."/>
            <person name="Wang S."/>
            <person name="Wang H."/>
            <person name="Wang A."/>
            <person name="Jiang F."/>
            <person name="Liu H."/>
            <person name="Zhao H."/>
            <person name="Xu D."/>
            <person name="Zhang Y."/>
        </authorList>
    </citation>
    <scope>NUCLEOTIDE SEQUENCE [LARGE SCALE GENOMIC DNA]</scope>
    <source>
        <strain evidence="2">cv. Yunnan</strain>
        <tissue evidence="1">Leaves</tissue>
    </source>
</reference>